<dbReference type="InterPro" id="IPR049804">
    <property type="entry name" value="Choice_anch_L"/>
</dbReference>
<dbReference type="InterPro" id="IPR018511">
    <property type="entry name" value="Hemolysin-typ_Ca-bd_CS"/>
</dbReference>
<dbReference type="SUPFAM" id="SSF51120">
    <property type="entry name" value="beta-Roll"/>
    <property type="match status" value="1"/>
</dbReference>
<dbReference type="Pfam" id="PF17963">
    <property type="entry name" value="Big_9"/>
    <property type="match status" value="1"/>
</dbReference>
<dbReference type="NCBIfam" id="NF038133">
    <property type="entry name" value="choice_anch_L"/>
    <property type="match status" value="1"/>
</dbReference>
<dbReference type="Pfam" id="PF00353">
    <property type="entry name" value="HemolysinCabind"/>
    <property type="match status" value="4"/>
</dbReference>
<keyword evidence="6" id="KW-1185">Reference proteome</keyword>
<dbReference type="InterPro" id="IPR001343">
    <property type="entry name" value="Hemolysn_Ca-bd"/>
</dbReference>
<feature type="compositionally biased region" description="Low complexity" evidence="3">
    <location>
        <begin position="73"/>
        <end position="88"/>
    </location>
</feature>
<dbReference type="Pfam" id="PF13403">
    <property type="entry name" value="Hint_2"/>
    <property type="match status" value="1"/>
</dbReference>
<gene>
    <name evidence="5" type="ORF">GCM10023209_07230</name>
</gene>
<feature type="compositionally biased region" description="Acidic residues" evidence="3">
    <location>
        <begin position="471"/>
        <end position="485"/>
    </location>
</feature>
<dbReference type="InterPro" id="IPR011049">
    <property type="entry name" value="Serralysin-like_metalloprot_C"/>
</dbReference>
<dbReference type="PANTHER" id="PTHR38340:SF1">
    <property type="entry name" value="S-LAYER PROTEIN"/>
    <property type="match status" value="1"/>
</dbReference>
<dbReference type="Proteomes" id="UP001499910">
    <property type="component" value="Unassembled WGS sequence"/>
</dbReference>
<dbReference type="PROSITE" id="PS00330">
    <property type="entry name" value="HEMOLYSIN_CALCIUM"/>
    <property type="match status" value="3"/>
</dbReference>
<dbReference type="Gene3D" id="2.150.10.10">
    <property type="entry name" value="Serralysin-like metalloprotease, C-terminal"/>
    <property type="match status" value="2"/>
</dbReference>
<evidence type="ECO:0000256" key="1">
    <source>
        <dbReference type="ARBA" id="ARBA00004613"/>
    </source>
</evidence>
<dbReference type="PANTHER" id="PTHR38340">
    <property type="entry name" value="S-LAYER PROTEIN"/>
    <property type="match status" value="1"/>
</dbReference>
<feature type="region of interest" description="Disordered" evidence="3">
    <location>
        <begin position="410"/>
        <end position="499"/>
    </location>
</feature>
<evidence type="ECO:0000256" key="2">
    <source>
        <dbReference type="ARBA" id="ARBA00022525"/>
    </source>
</evidence>
<dbReference type="PRINTS" id="PR00313">
    <property type="entry name" value="CABNDNGRPT"/>
</dbReference>
<evidence type="ECO:0000313" key="5">
    <source>
        <dbReference type="EMBL" id="GAA5067486.1"/>
    </source>
</evidence>
<feature type="domain" description="Hedgehog/Intein (Hint)" evidence="4">
    <location>
        <begin position="603"/>
        <end position="744"/>
    </location>
</feature>
<feature type="region of interest" description="Disordered" evidence="3">
    <location>
        <begin position="73"/>
        <end position="92"/>
    </location>
</feature>
<evidence type="ECO:0000256" key="3">
    <source>
        <dbReference type="SAM" id="MobiDB-lite"/>
    </source>
</evidence>
<organism evidence="5 6">
    <name type="scientific">[Roseibacterium] beibuensis</name>
    <dbReference type="NCBI Taxonomy" id="1193142"/>
    <lineage>
        <taxon>Bacteria</taxon>
        <taxon>Pseudomonadati</taxon>
        <taxon>Pseudomonadota</taxon>
        <taxon>Alphaproteobacteria</taxon>
        <taxon>Rhodobacterales</taxon>
        <taxon>Roseobacteraceae</taxon>
        <taxon>Roseicyclus</taxon>
    </lineage>
</organism>
<evidence type="ECO:0000313" key="6">
    <source>
        <dbReference type="Proteomes" id="UP001499910"/>
    </source>
</evidence>
<dbReference type="InterPro" id="IPR028992">
    <property type="entry name" value="Hedgehog/Intein_dom"/>
</dbReference>
<accession>A0ABP9L230</accession>
<dbReference type="RefSeq" id="WP_259546623.1">
    <property type="nucleotide sequence ID" value="NZ_BAABHW010000001.1"/>
</dbReference>
<comment type="caution">
    <text evidence="5">The sequence shown here is derived from an EMBL/GenBank/DDBJ whole genome shotgun (WGS) entry which is preliminary data.</text>
</comment>
<keyword evidence="2" id="KW-0964">Secreted</keyword>
<dbReference type="EMBL" id="BAABHW010000001">
    <property type="protein sequence ID" value="GAA5067486.1"/>
    <property type="molecule type" value="Genomic_DNA"/>
</dbReference>
<reference evidence="6" key="1">
    <citation type="journal article" date="2019" name="Int. J. Syst. Evol. Microbiol.">
        <title>The Global Catalogue of Microorganisms (GCM) 10K type strain sequencing project: providing services to taxonomists for standard genome sequencing and annotation.</title>
        <authorList>
            <consortium name="The Broad Institute Genomics Platform"/>
            <consortium name="The Broad Institute Genome Sequencing Center for Infectious Disease"/>
            <person name="Wu L."/>
            <person name="Ma J."/>
        </authorList>
    </citation>
    <scope>NUCLEOTIDE SEQUENCE [LARGE SCALE GENOMIC DNA]</scope>
    <source>
        <strain evidence="6">JCM 18015</strain>
    </source>
</reference>
<dbReference type="InterPro" id="IPR036844">
    <property type="entry name" value="Hint_dom_sf"/>
</dbReference>
<dbReference type="SUPFAM" id="SSF51294">
    <property type="entry name" value="Hedgehog/intein (Hint) domain"/>
    <property type="match status" value="1"/>
</dbReference>
<proteinExistence type="predicted"/>
<dbReference type="InterPro" id="IPR050557">
    <property type="entry name" value="RTX_toxin/Mannuronan_C5-epim"/>
</dbReference>
<sequence>MATAAELDVTVTTDATAVANQLFGDGITVQSATLSGATGQTGLYSNADTTSPGVAAGDSGVIFSTGNVTDFTNSGGSTNTNTSAGTSTDHGGTGDADLQAITGSWTYDAVVFEAVFVPDGDYITMQFTFSSEEYLEYVNSGFSDTLGVWVNGEYIAVTPLGDEVSIDTVNDSSNSNLYIDNPAGSDPYNTEMDGFTVNLSFKAPVNAGEENTIKIALADEGDGTYDTNVLFAADSLQTVALAFDDEVTCPVNSARVVDVLANDVDDLGQGLTITEINGEAIAVGGSVTLSTGEVITLNADGTLTIQTDGDVGTTQITYTIENGDGTTDVGYLTLNTEAVPALDGIVDGTTAGEVIDASYTGDPDGDMVDAGDATGVLGTTGDGDVIQAWGGDDTVLAGAGDDIVFAGSGDDSVDAGAGADSVDGGTGNDEILGGSGNDTLEGGDGSDTILGGADDDSITGGAGGDTLSGEDGNDVLDGGLDDDSLDGGAGNDSLTGGEGNDTFAYTGGLDTITDFNDTTAGAIDDGDATNNDAIDLSGHYDHISELYADYADDGILNQSNTTDTRGNTVDYSDNTQFGSGEGIVFEGGAADETFFTQENTGVVCFAEGTMIATPSGEVAIEMLRVGDLVQTRDNGIKPILWVGCKRLGPEDLAAAPWLRPIQLQAGHFGLERELIVSPQHGVLLSPRDHPGGEVLYRATHLARMPGGAARVKNGARSVTYYHILFDRHEVIWSNGIPSESFYPGPMGYGSLDHAALEELHRLFPELTGVNVDKVLGEAAREYSRNGMLPPHLKDLMEAA</sequence>
<protein>
    <recommendedName>
        <fullName evidence="4">Hedgehog/Intein (Hint) domain-containing protein</fullName>
    </recommendedName>
</protein>
<name>A0ABP9L230_9RHOB</name>
<feature type="compositionally biased region" description="Low complexity" evidence="3">
    <location>
        <begin position="410"/>
        <end position="423"/>
    </location>
</feature>
<evidence type="ECO:0000259" key="4">
    <source>
        <dbReference type="Pfam" id="PF13403"/>
    </source>
</evidence>
<comment type="subcellular location">
    <subcellularLocation>
        <location evidence="1">Secreted</location>
    </subcellularLocation>
</comment>